<evidence type="ECO:0000313" key="2">
    <source>
        <dbReference type="EMBL" id="KHS45206.1"/>
    </source>
</evidence>
<protein>
    <submittedName>
        <fullName evidence="2">MIT-family metal ion transporter</fullName>
    </submittedName>
</protein>
<dbReference type="PATRIC" id="fig|48936.3.peg.2809"/>
<organism evidence="2 3">
    <name type="scientific">Novosphingobium subterraneum</name>
    <dbReference type="NCBI Taxonomy" id="48936"/>
    <lineage>
        <taxon>Bacteria</taxon>
        <taxon>Pseudomonadati</taxon>
        <taxon>Pseudomonadota</taxon>
        <taxon>Alphaproteobacteria</taxon>
        <taxon>Sphingomonadales</taxon>
        <taxon>Sphingomonadaceae</taxon>
        <taxon>Novosphingobium</taxon>
    </lineage>
</organism>
<keyword evidence="1" id="KW-1133">Transmembrane helix</keyword>
<comment type="caution">
    <text evidence="2">The sequence shown here is derived from an EMBL/GenBank/DDBJ whole genome shotgun (WGS) entry which is preliminary data.</text>
</comment>
<evidence type="ECO:0000313" key="3">
    <source>
        <dbReference type="Proteomes" id="UP000031338"/>
    </source>
</evidence>
<proteinExistence type="predicted"/>
<evidence type="ECO:0000256" key="1">
    <source>
        <dbReference type="SAM" id="Phobius"/>
    </source>
</evidence>
<sequence length="77" mass="8547">MGEAHGFRSPPQVVAPESGMSVVAAFLYHEGKRLRPVTLIDPVCEHIAEDDFVCVILGVIAAVCIGLYIRFKRNHWL</sequence>
<keyword evidence="3" id="KW-1185">Reference proteome</keyword>
<dbReference type="Proteomes" id="UP000031338">
    <property type="component" value="Unassembled WGS sequence"/>
</dbReference>
<dbReference type="RefSeq" id="WP_236727151.1">
    <property type="nucleotide sequence ID" value="NZ_JRVC01000013.1"/>
</dbReference>
<name>A0A0B8ZQ08_9SPHN</name>
<accession>A0A0B8ZQ08</accession>
<reference evidence="2 3" key="1">
    <citation type="submission" date="2014-10" db="EMBL/GenBank/DDBJ databases">
        <title>Draft genome sequence of Novosphingobium subterraneum DSM 12447.</title>
        <authorList>
            <person name="Gan H.M."/>
            <person name="Gan H.Y."/>
            <person name="Savka M.A."/>
        </authorList>
    </citation>
    <scope>NUCLEOTIDE SEQUENCE [LARGE SCALE GENOMIC DNA]</scope>
    <source>
        <strain evidence="2 3">DSM 12447</strain>
    </source>
</reference>
<dbReference type="AlphaFoldDB" id="A0A0B8ZQ08"/>
<dbReference type="EMBL" id="JRVC01000013">
    <property type="protein sequence ID" value="KHS45206.1"/>
    <property type="molecule type" value="Genomic_DNA"/>
</dbReference>
<keyword evidence="1" id="KW-0472">Membrane</keyword>
<feature type="transmembrane region" description="Helical" evidence="1">
    <location>
        <begin position="52"/>
        <end position="71"/>
    </location>
</feature>
<keyword evidence="1" id="KW-0812">Transmembrane</keyword>
<gene>
    <name evidence="2" type="ORF">NJ75_02795</name>
</gene>